<evidence type="ECO:0000313" key="2">
    <source>
        <dbReference type="Proteomes" id="UP000185829"/>
    </source>
</evidence>
<gene>
    <name evidence="1" type="ORF">SAMN05878482_107268</name>
</gene>
<dbReference type="AlphaFoldDB" id="A0A9X8RD22"/>
<comment type="caution">
    <text evidence="1">The sequence shown here is derived from an EMBL/GenBank/DDBJ whole genome shotgun (WGS) entry which is preliminary data.</text>
</comment>
<sequence>MLMEKVWGTFFNAGDSEKSSRIAWHTNLEGRNLIKTVKDIDELLYK</sequence>
<protein>
    <submittedName>
        <fullName evidence="1">Uncharacterized protein</fullName>
    </submittedName>
</protein>
<proteinExistence type="predicted"/>
<name>A0A9X8RD22_9BACI</name>
<reference evidence="1 2" key="1">
    <citation type="submission" date="2017-01" db="EMBL/GenBank/DDBJ databases">
        <authorList>
            <person name="Varghese N."/>
            <person name="Submissions S."/>
        </authorList>
    </citation>
    <scope>NUCLEOTIDE SEQUENCE [LARGE SCALE GENOMIC DNA]</scope>
    <source>
        <strain evidence="1 2">RUG2-6</strain>
    </source>
</reference>
<evidence type="ECO:0000313" key="1">
    <source>
        <dbReference type="EMBL" id="SIR94893.1"/>
    </source>
</evidence>
<dbReference type="Proteomes" id="UP000185829">
    <property type="component" value="Unassembled WGS sequence"/>
</dbReference>
<organism evidence="1 2">
    <name type="scientific">Peribacillus simplex</name>
    <dbReference type="NCBI Taxonomy" id="1478"/>
    <lineage>
        <taxon>Bacteria</taxon>
        <taxon>Bacillati</taxon>
        <taxon>Bacillota</taxon>
        <taxon>Bacilli</taxon>
        <taxon>Bacillales</taxon>
        <taxon>Bacillaceae</taxon>
        <taxon>Peribacillus</taxon>
    </lineage>
</organism>
<accession>A0A9X8RD22</accession>
<dbReference type="EMBL" id="FTMX01000007">
    <property type="protein sequence ID" value="SIR94893.1"/>
    <property type="molecule type" value="Genomic_DNA"/>
</dbReference>